<reference evidence="1 2" key="1">
    <citation type="journal article" date="2011" name="Stand. Genomic Sci.">
        <title>Complete genome sequence of the gliding freshwater bacterium Fluviicola taffensis type strain (RW262).</title>
        <authorList>
            <person name="Woyke T."/>
            <person name="Chertkov O."/>
            <person name="Lapidus A."/>
            <person name="Nolan M."/>
            <person name="Lucas S."/>
            <person name="Del Rio T.G."/>
            <person name="Tice H."/>
            <person name="Cheng J.F."/>
            <person name="Tapia R."/>
            <person name="Han C."/>
            <person name="Goodwin L."/>
            <person name="Pitluck S."/>
            <person name="Liolios K."/>
            <person name="Pagani I."/>
            <person name="Ivanova N."/>
            <person name="Huntemann M."/>
            <person name="Mavromatis K."/>
            <person name="Mikhailova N."/>
            <person name="Pati A."/>
            <person name="Chen A."/>
            <person name="Palaniappan K."/>
            <person name="Land M."/>
            <person name="Hauser L."/>
            <person name="Brambilla E.M."/>
            <person name="Rohde M."/>
            <person name="Mwirichia R."/>
            <person name="Sikorski J."/>
            <person name="Tindall B.J."/>
            <person name="Goker M."/>
            <person name="Bristow J."/>
            <person name="Eisen J.A."/>
            <person name="Markowitz V."/>
            <person name="Hugenholtz P."/>
            <person name="Klenk H.P."/>
            <person name="Kyrpides N.C."/>
        </authorList>
    </citation>
    <scope>NUCLEOTIDE SEQUENCE [LARGE SCALE GENOMIC DNA]</scope>
    <source>
        <strain evidence="2">DSM 16823 / RW262 / RW262</strain>
    </source>
</reference>
<dbReference type="eggNOG" id="COG0438">
    <property type="taxonomic scope" value="Bacteria"/>
</dbReference>
<keyword evidence="2" id="KW-1185">Reference proteome</keyword>
<name>F2II26_FLUTR</name>
<evidence type="ECO:0000313" key="1">
    <source>
        <dbReference type="EMBL" id="AEA42726.1"/>
    </source>
</evidence>
<dbReference type="RefSeq" id="WP_013685498.1">
    <property type="nucleotide sequence ID" value="NC_015321.1"/>
</dbReference>
<proteinExistence type="predicted"/>
<accession>F2II26</accession>
<dbReference type="AlphaFoldDB" id="F2II26"/>
<dbReference type="Gene3D" id="3.40.50.2000">
    <property type="entry name" value="Glycogen Phosphorylase B"/>
    <property type="match status" value="1"/>
</dbReference>
<protein>
    <recommendedName>
        <fullName evidence="3">Glycosyl transferase group 1</fullName>
    </recommendedName>
</protein>
<dbReference type="Proteomes" id="UP000007463">
    <property type="component" value="Chromosome"/>
</dbReference>
<dbReference type="HOGENOM" id="CLU_047683_0_0_10"/>
<dbReference type="OrthoDB" id="6638088at2"/>
<gene>
    <name evidence="1" type="ordered locus">Fluta_0722</name>
</gene>
<dbReference type="PANTHER" id="PTHR12526">
    <property type="entry name" value="GLYCOSYLTRANSFERASE"/>
    <property type="match status" value="1"/>
</dbReference>
<dbReference type="STRING" id="755732.Fluta_0722"/>
<evidence type="ECO:0008006" key="3">
    <source>
        <dbReference type="Google" id="ProtNLM"/>
    </source>
</evidence>
<dbReference type="GO" id="GO:0016757">
    <property type="term" value="F:glycosyltransferase activity"/>
    <property type="evidence" value="ECO:0007669"/>
    <property type="project" value="TreeGrafter"/>
</dbReference>
<dbReference type="KEGG" id="fte:Fluta_0722"/>
<dbReference type="PANTHER" id="PTHR12526:SF625">
    <property type="entry name" value="PHOSPHATIDYLINOSITOL GLYCAN-CLASS A"/>
    <property type="match status" value="1"/>
</dbReference>
<evidence type="ECO:0000313" key="2">
    <source>
        <dbReference type="Proteomes" id="UP000007463"/>
    </source>
</evidence>
<organism evidence="1 2">
    <name type="scientific">Fluviicola taffensis (strain DSM 16823 / NCIMB 13979 / RW262)</name>
    <dbReference type="NCBI Taxonomy" id="755732"/>
    <lineage>
        <taxon>Bacteria</taxon>
        <taxon>Pseudomonadati</taxon>
        <taxon>Bacteroidota</taxon>
        <taxon>Flavobacteriia</taxon>
        <taxon>Flavobacteriales</taxon>
        <taxon>Crocinitomicaceae</taxon>
        <taxon>Fluviicola</taxon>
    </lineage>
</organism>
<dbReference type="SUPFAM" id="SSF53756">
    <property type="entry name" value="UDP-Glycosyltransferase/glycogen phosphorylase"/>
    <property type="match status" value="1"/>
</dbReference>
<reference evidence="2" key="2">
    <citation type="submission" date="2011-02" db="EMBL/GenBank/DDBJ databases">
        <title>The complete genome of Fluviicola taffensis DSM 16823.</title>
        <authorList>
            <consortium name="US DOE Joint Genome Institute (JGI-PGF)"/>
            <person name="Lucas S."/>
            <person name="Copeland A."/>
            <person name="Lapidus A."/>
            <person name="Bruce D."/>
            <person name="Goodwin L."/>
            <person name="Pitluck S."/>
            <person name="Kyrpides N."/>
            <person name="Mavromatis K."/>
            <person name="Ivanova N."/>
            <person name="Mikhailova N."/>
            <person name="Pagani I."/>
            <person name="Chertkov O."/>
            <person name="Detter J.C."/>
            <person name="Han C."/>
            <person name="Tapia R."/>
            <person name="Land M."/>
            <person name="Hauser L."/>
            <person name="Markowitz V."/>
            <person name="Cheng J.-F."/>
            <person name="Hugenholtz P."/>
            <person name="Woyke T."/>
            <person name="Wu D."/>
            <person name="Tindall B."/>
            <person name="Pomrenke H.G."/>
            <person name="Brambilla E."/>
            <person name="Klenk H.-P."/>
            <person name="Eisen J.A."/>
        </authorList>
    </citation>
    <scope>NUCLEOTIDE SEQUENCE [LARGE SCALE GENOMIC DNA]</scope>
    <source>
        <strain evidence="2">DSM 16823 / RW262 / RW262</strain>
    </source>
</reference>
<sequence length="351" mass="40449">MKILLIHNLASSHSTLANSLNKIKGIQAKYITTSKHHYVSENEFGTYIPLYVSKKKPFAFLLHKLTFKRRIKKLIQWSDVVYYLWDSLLEEEDLKLAYSLGKPIFIEWMGSDIRDPEKLRKINPWFDETFDKGYEYKDLESSDRKNGVQLKFSNYKAQALAAPEMKLYIREDLFPLPKTLFQRIEIKKFSPAFPEISIQRPKIVHSPSAPIAKGTPTIEKVISELKETHDFDFVYLHGMSRDQVLKEMQTADIFLDQIICGGYGMAACEAMAFGKPVMCYLLPELFELGLPLDCPIINTDPGNLKENLVRLLSDPGLRNQTGIKSRNFIEKYHDSDKIAAQLVDIFNDTQQ</sequence>
<dbReference type="EMBL" id="CP002542">
    <property type="protein sequence ID" value="AEA42726.1"/>
    <property type="molecule type" value="Genomic_DNA"/>
</dbReference>